<dbReference type="Proteomes" id="UP001159370">
    <property type="component" value="Unassembled WGS sequence"/>
</dbReference>
<dbReference type="GO" id="GO:0004803">
    <property type="term" value="F:transposase activity"/>
    <property type="evidence" value="ECO:0007669"/>
    <property type="project" value="InterPro"/>
</dbReference>
<organism evidence="1 2">
    <name type="scientific">Umezakia ovalisporum FSS-62</name>
    <dbReference type="NCBI Taxonomy" id="2971776"/>
    <lineage>
        <taxon>Bacteria</taxon>
        <taxon>Bacillati</taxon>
        <taxon>Cyanobacteriota</taxon>
        <taxon>Cyanophyceae</taxon>
        <taxon>Nostocales</taxon>
        <taxon>Nodulariaceae</taxon>
        <taxon>Umezakia</taxon>
    </lineage>
</organism>
<reference evidence="1 2" key="1">
    <citation type="journal article" date="2023" name="J. Phycol.">
        <title>Chrysosporum ovalisporum is synonymous with the true-branching cyanobacterium Umezakia natans (Nostocales/Aphanizomenonaceae).</title>
        <authorList>
            <person name="McGregor G.B."/>
            <person name="Sendall B.C."/>
            <person name="Niiyama Y."/>
            <person name="Tuji A."/>
            <person name="Willis A."/>
        </authorList>
    </citation>
    <scope>NUCLEOTIDE SEQUENCE [LARGE SCALE GENOMIC DNA]</scope>
    <source>
        <strain evidence="1 2">FSS-62</strain>
    </source>
</reference>
<dbReference type="InterPro" id="IPR036515">
    <property type="entry name" value="Transposase_17_sf"/>
</dbReference>
<comment type="caution">
    <text evidence="1">The sequence shown here is derived from an EMBL/GenBank/DDBJ whole genome shotgun (WGS) entry which is preliminary data.</text>
</comment>
<proteinExistence type="predicted"/>
<accession>A0AA43KGA0</accession>
<sequence length="40" mass="4647">MSLAEGVEQIICDVCNENTWGIMAMEIMPHHVHLQHFPVW</sequence>
<evidence type="ECO:0000313" key="2">
    <source>
        <dbReference type="Proteomes" id="UP001159370"/>
    </source>
</evidence>
<name>A0AA43KGA0_9CYAN</name>
<dbReference type="GO" id="GO:0003677">
    <property type="term" value="F:DNA binding"/>
    <property type="evidence" value="ECO:0007669"/>
    <property type="project" value="InterPro"/>
</dbReference>
<dbReference type="GO" id="GO:0006313">
    <property type="term" value="P:DNA transposition"/>
    <property type="evidence" value="ECO:0007669"/>
    <property type="project" value="InterPro"/>
</dbReference>
<dbReference type="AlphaFoldDB" id="A0AA43KGA0"/>
<gene>
    <name evidence="1" type="ORF">NWP23_17100</name>
</gene>
<dbReference type="EMBL" id="JANQDL010000109">
    <property type="protein sequence ID" value="MDH6065441.1"/>
    <property type="molecule type" value="Genomic_DNA"/>
</dbReference>
<protein>
    <submittedName>
        <fullName evidence="1">Transposase</fullName>
    </submittedName>
</protein>
<dbReference type="Gene3D" id="3.30.70.1290">
    <property type="entry name" value="Transposase IS200-like"/>
    <property type="match status" value="1"/>
</dbReference>
<evidence type="ECO:0000313" key="1">
    <source>
        <dbReference type="EMBL" id="MDH6065441.1"/>
    </source>
</evidence>
<dbReference type="SUPFAM" id="SSF143422">
    <property type="entry name" value="Transposase IS200-like"/>
    <property type="match status" value="1"/>
</dbReference>